<gene>
    <name evidence="1" type="ORF">EJ065_1513</name>
</gene>
<reference evidence="1 2" key="1">
    <citation type="submission" date="2018-12" db="EMBL/GenBank/DDBJ databases">
        <title>Complete Genome Sequence of the Corallopyronin A producing Myxobacterium Corallococcus coralloides B035.</title>
        <authorList>
            <person name="Bouhired S.M."/>
            <person name="Rupp O."/>
            <person name="Blom J."/>
            <person name="Schaeberle T.F."/>
            <person name="Kehraus S."/>
            <person name="Schiefer A."/>
            <person name="Pfarr K."/>
            <person name="Goesmann A."/>
            <person name="Hoerauf A."/>
            <person name="Koenig G.M."/>
        </authorList>
    </citation>
    <scope>NUCLEOTIDE SEQUENCE [LARGE SCALE GENOMIC DNA]</scope>
    <source>
        <strain evidence="1 2">B035</strain>
    </source>
</reference>
<dbReference type="AlphaFoldDB" id="A0A410RMQ8"/>
<evidence type="ECO:0000313" key="2">
    <source>
        <dbReference type="Proteomes" id="UP000288758"/>
    </source>
</evidence>
<sequence>MDILAPSLLWLGVVCLYGAWWCRHTGRWQDFPRAPWFLNGAGLALLLGGLAASLRGSVSAGAAVGAAMAYVMAAGSLLAILTPLARKPVWVMGLLLPVGLVLGMLERVS</sequence>
<dbReference type="EMBL" id="CP034669">
    <property type="protein sequence ID" value="QAT83113.1"/>
    <property type="molecule type" value="Genomic_DNA"/>
</dbReference>
<dbReference type="Proteomes" id="UP000288758">
    <property type="component" value="Chromosome"/>
</dbReference>
<name>A0A410RMQ8_CORCK</name>
<accession>A0A410RMQ8</accession>
<proteinExistence type="predicted"/>
<organism evidence="1 2">
    <name type="scientific">Corallococcus coralloides</name>
    <name type="common">Myxococcus coralloides</name>
    <dbReference type="NCBI Taxonomy" id="184914"/>
    <lineage>
        <taxon>Bacteria</taxon>
        <taxon>Pseudomonadati</taxon>
        <taxon>Myxococcota</taxon>
        <taxon>Myxococcia</taxon>
        <taxon>Myxococcales</taxon>
        <taxon>Cystobacterineae</taxon>
        <taxon>Myxococcaceae</taxon>
        <taxon>Corallococcus</taxon>
    </lineage>
</organism>
<dbReference type="RefSeq" id="WP_120567331.1">
    <property type="nucleotide sequence ID" value="NZ_CP034669.1"/>
</dbReference>
<evidence type="ECO:0000313" key="1">
    <source>
        <dbReference type="EMBL" id="QAT83113.1"/>
    </source>
</evidence>
<protein>
    <submittedName>
        <fullName evidence="1">Uncharacterized protein</fullName>
    </submittedName>
</protein>